<keyword evidence="1" id="KW-0732">Signal</keyword>
<feature type="chain" id="PRO_5035152247" evidence="1">
    <location>
        <begin position="22"/>
        <end position="314"/>
    </location>
</feature>
<comment type="caution">
    <text evidence="2">The sequence shown here is derived from an EMBL/GenBank/DDBJ whole genome shotgun (WGS) entry which is preliminary data.</text>
</comment>
<dbReference type="Proteomes" id="UP000695562">
    <property type="component" value="Unassembled WGS sequence"/>
</dbReference>
<feature type="signal peptide" evidence="1">
    <location>
        <begin position="1"/>
        <end position="21"/>
    </location>
</feature>
<accession>A0A8J4V075</accession>
<protein>
    <submittedName>
        <fullName evidence="2">Uncharacterized protein</fullName>
    </submittedName>
</protein>
<keyword evidence="3" id="KW-1185">Reference proteome</keyword>
<reference evidence="2" key="1">
    <citation type="submission" date="2020-01" db="EMBL/GenBank/DDBJ databases">
        <title>Development of genomics and gene disruption for Polysphondylium violaceum indicates a role for the polyketide synthase stlB in stalk morphogenesis.</title>
        <authorList>
            <person name="Narita B."/>
            <person name="Kawabe Y."/>
            <person name="Kin K."/>
            <person name="Saito T."/>
            <person name="Gibbs R."/>
            <person name="Kuspa A."/>
            <person name="Muzny D."/>
            <person name="Queller D."/>
            <person name="Richards S."/>
            <person name="Strassman J."/>
            <person name="Sucgang R."/>
            <person name="Worley K."/>
            <person name="Schaap P."/>
        </authorList>
    </citation>
    <scope>NUCLEOTIDE SEQUENCE</scope>
    <source>
        <strain evidence="2">QSvi11</strain>
    </source>
</reference>
<dbReference type="EMBL" id="AJWJ01000169">
    <property type="protein sequence ID" value="KAF2074023.1"/>
    <property type="molecule type" value="Genomic_DNA"/>
</dbReference>
<organism evidence="2 3">
    <name type="scientific">Polysphondylium violaceum</name>
    <dbReference type="NCBI Taxonomy" id="133409"/>
    <lineage>
        <taxon>Eukaryota</taxon>
        <taxon>Amoebozoa</taxon>
        <taxon>Evosea</taxon>
        <taxon>Eumycetozoa</taxon>
        <taxon>Dictyostelia</taxon>
        <taxon>Dictyosteliales</taxon>
        <taxon>Dictyosteliaceae</taxon>
        <taxon>Polysphondylium</taxon>
    </lineage>
</organism>
<proteinExistence type="predicted"/>
<dbReference type="AlphaFoldDB" id="A0A8J4V075"/>
<name>A0A8J4V075_9MYCE</name>
<evidence type="ECO:0000313" key="3">
    <source>
        <dbReference type="Proteomes" id="UP000695562"/>
    </source>
</evidence>
<evidence type="ECO:0000256" key="1">
    <source>
        <dbReference type="SAM" id="SignalP"/>
    </source>
</evidence>
<evidence type="ECO:0000313" key="2">
    <source>
        <dbReference type="EMBL" id="KAF2074023.1"/>
    </source>
</evidence>
<gene>
    <name evidence="2" type="ORF">CYY_004674</name>
</gene>
<sequence>MKSITTTLLLLCLVALGFVNTLPIKGYGNLTPYNIYTYDEVSRQKYAQPLTPQPQQVFAFAGLSDTKQSFNMIYSKGKDSITWGTVNYIDGTVSDQYTFAVPTPVTLKNVNGVQWVQKDNNSTLYYLTIDKVHGDNIVHWVTSAILDGHSDKVTVWPIGFSDIAQGAFDYTTELDYYAVLIDQYALYYKAYWFDPYFNQTLKVANFNVPVSPIFKIFAYEKTLYIVQPSSTSNNFIEISSLNWSDETVTIVAKIPVSTQPNQLDIYVNGNFIIVSSTGLNQPQPDVALIYLQSFAVLDYIQGLSSGPGSNYYIY</sequence>